<dbReference type="Pfam" id="PF13692">
    <property type="entry name" value="Glyco_trans_1_4"/>
    <property type="match status" value="1"/>
</dbReference>
<sequence>MKVLLVSNYLHDRQESMLRFAAALEEGLRVSGVEVQIARPEPVFGKLKPGASGAGKWLGYLDKFLLFPTRLRRLAAAADLVHICDHSNAMYVRDVASRPHLVTCNDMLAIRSARGEFPQNRTGWSGRILQRWILAGLRRARRLTCISEATRRDVLRLTGHSAEIVSVTYMGQNFAYAPVAEIAEAAARRRRGEKVDATIFAKQGVPVEPYILHVGGGQWYKNRVGVVAMHSALRARLGLQTPRLLMIGPPCDAPGVETRSNVDNRALAALYSGAELLLFPSLEEGFGWPIIEAQACGCHVLTTGKNPMTEVGGGAAFYLTDPSDIVAGAEAIEEILGQDEMARTESIRVGIENAARFSAERMIREYLALYREVLDA</sequence>
<dbReference type="GO" id="GO:0016757">
    <property type="term" value="F:glycosyltransferase activity"/>
    <property type="evidence" value="ECO:0007669"/>
    <property type="project" value="UniProtKB-ARBA"/>
</dbReference>
<gene>
    <name evidence="3" type="ORF">CfE428DRAFT_2794</name>
</gene>
<dbReference type="Pfam" id="PF13439">
    <property type="entry name" value="Glyco_transf_4"/>
    <property type="match status" value="1"/>
</dbReference>
<dbReference type="eggNOG" id="COG0438">
    <property type="taxonomic scope" value="Bacteria"/>
</dbReference>
<keyword evidence="4" id="KW-1185">Reference proteome</keyword>
<dbReference type="PANTHER" id="PTHR46401:SF2">
    <property type="entry name" value="GLYCOSYLTRANSFERASE WBBK-RELATED"/>
    <property type="match status" value="1"/>
</dbReference>
<name>B4D1K6_9BACT</name>
<evidence type="ECO:0000313" key="4">
    <source>
        <dbReference type="Proteomes" id="UP000005824"/>
    </source>
</evidence>
<reference evidence="3 4" key="1">
    <citation type="journal article" date="2011" name="J. Bacteriol.">
        <title>Genome sequence of Chthoniobacter flavus Ellin428, an aerobic heterotrophic soil bacterium.</title>
        <authorList>
            <person name="Kant R."/>
            <person name="van Passel M.W."/>
            <person name="Palva A."/>
            <person name="Lucas S."/>
            <person name="Lapidus A."/>
            <person name="Glavina Del Rio T."/>
            <person name="Dalin E."/>
            <person name="Tice H."/>
            <person name="Bruce D."/>
            <person name="Goodwin L."/>
            <person name="Pitluck S."/>
            <person name="Larimer F.W."/>
            <person name="Land M.L."/>
            <person name="Hauser L."/>
            <person name="Sangwan P."/>
            <person name="de Vos W.M."/>
            <person name="Janssen P.H."/>
            <person name="Smidt H."/>
        </authorList>
    </citation>
    <scope>NUCLEOTIDE SEQUENCE [LARGE SCALE GENOMIC DNA]</scope>
    <source>
        <strain evidence="3 4">Ellin428</strain>
    </source>
</reference>
<organism evidence="3 4">
    <name type="scientific">Chthoniobacter flavus Ellin428</name>
    <dbReference type="NCBI Taxonomy" id="497964"/>
    <lineage>
        <taxon>Bacteria</taxon>
        <taxon>Pseudomonadati</taxon>
        <taxon>Verrucomicrobiota</taxon>
        <taxon>Spartobacteria</taxon>
        <taxon>Chthoniobacterales</taxon>
        <taxon>Chthoniobacteraceae</taxon>
        <taxon>Chthoniobacter</taxon>
    </lineage>
</organism>
<dbReference type="CDD" id="cd03809">
    <property type="entry name" value="GT4_MtfB-like"/>
    <property type="match status" value="1"/>
</dbReference>
<feature type="domain" description="Glycosyltransferase subfamily 4-like N-terminal" evidence="2">
    <location>
        <begin position="20"/>
        <end position="171"/>
    </location>
</feature>
<dbReference type="InterPro" id="IPR028098">
    <property type="entry name" value="Glyco_trans_4-like_N"/>
</dbReference>
<dbReference type="STRING" id="497964.CfE428DRAFT_2794"/>
<keyword evidence="1 3" id="KW-0808">Transferase</keyword>
<accession>B4D1K6</accession>
<dbReference type="RefSeq" id="WP_006980119.1">
    <property type="nucleotide sequence ID" value="NZ_ABVL01000007.1"/>
</dbReference>
<dbReference type="GO" id="GO:0009103">
    <property type="term" value="P:lipopolysaccharide biosynthetic process"/>
    <property type="evidence" value="ECO:0007669"/>
    <property type="project" value="TreeGrafter"/>
</dbReference>
<dbReference type="AlphaFoldDB" id="B4D1K6"/>
<dbReference type="Gene3D" id="3.40.50.2000">
    <property type="entry name" value="Glycogen Phosphorylase B"/>
    <property type="match status" value="2"/>
</dbReference>
<dbReference type="Proteomes" id="UP000005824">
    <property type="component" value="Unassembled WGS sequence"/>
</dbReference>
<protein>
    <submittedName>
        <fullName evidence="3">Glycosyl transferase group 1</fullName>
    </submittedName>
</protein>
<proteinExistence type="predicted"/>
<comment type="caution">
    <text evidence="3">The sequence shown here is derived from an EMBL/GenBank/DDBJ whole genome shotgun (WGS) entry which is preliminary data.</text>
</comment>
<evidence type="ECO:0000259" key="2">
    <source>
        <dbReference type="Pfam" id="PF13439"/>
    </source>
</evidence>
<dbReference type="EMBL" id="ABVL01000007">
    <property type="protein sequence ID" value="EDY19618.1"/>
    <property type="molecule type" value="Genomic_DNA"/>
</dbReference>
<dbReference type="InParanoid" id="B4D1K6"/>
<evidence type="ECO:0000313" key="3">
    <source>
        <dbReference type="EMBL" id="EDY19618.1"/>
    </source>
</evidence>
<evidence type="ECO:0000256" key="1">
    <source>
        <dbReference type="ARBA" id="ARBA00022679"/>
    </source>
</evidence>
<dbReference type="PANTHER" id="PTHR46401">
    <property type="entry name" value="GLYCOSYLTRANSFERASE WBBK-RELATED"/>
    <property type="match status" value="1"/>
</dbReference>
<dbReference type="SUPFAM" id="SSF53756">
    <property type="entry name" value="UDP-Glycosyltransferase/glycogen phosphorylase"/>
    <property type="match status" value="1"/>
</dbReference>